<keyword evidence="3" id="KW-1185">Reference proteome</keyword>
<dbReference type="InterPro" id="IPR000792">
    <property type="entry name" value="Tscrpt_reg_LuxR_C"/>
</dbReference>
<dbReference type="GO" id="GO:0003677">
    <property type="term" value="F:DNA binding"/>
    <property type="evidence" value="ECO:0007669"/>
    <property type="project" value="InterPro"/>
</dbReference>
<protein>
    <recommendedName>
        <fullName evidence="1">HTH luxR-type domain-containing protein</fullName>
    </recommendedName>
</protein>
<reference evidence="2" key="1">
    <citation type="journal article" date="2014" name="Int. J. Syst. Evol. Microbiol.">
        <title>Complete genome sequence of Corynebacterium casei LMG S-19264T (=DSM 44701T), isolated from a smear-ripened cheese.</title>
        <authorList>
            <consortium name="US DOE Joint Genome Institute (JGI-PGF)"/>
            <person name="Walter F."/>
            <person name="Albersmeier A."/>
            <person name="Kalinowski J."/>
            <person name="Ruckert C."/>
        </authorList>
    </citation>
    <scope>NUCLEOTIDE SEQUENCE</scope>
    <source>
        <strain evidence="2">CGMCC 4.5737</strain>
    </source>
</reference>
<feature type="domain" description="HTH luxR-type" evidence="1">
    <location>
        <begin position="76"/>
        <end position="141"/>
    </location>
</feature>
<accession>A0A8J3CER8</accession>
<evidence type="ECO:0000313" key="2">
    <source>
        <dbReference type="EMBL" id="GGM64290.1"/>
    </source>
</evidence>
<organism evidence="2 3">
    <name type="scientific">Longimycelium tulufanense</name>
    <dbReference type="NCBI Taxonomy" id="907463"/>
    <lineage>
        <taxon>Bacteria</taxon>
        <taxon>Bacillati</taxon>
        <taxon>Actinomycetota</taxon>
        <taxon>Actinomycetes</taxon>
        <taxon>Pseudonocardiales</taxon>
        <taxon>Pseudonocardiaceae</taxon>
        <taxon>Longimycelium</taxon>
    </lineage>
</organism>
<dbReference type="RefSeq" id="WP_189059633.1">
    <property type="nucleotide sequence ID" value="NZ_BMMK01000018.1"/>
</dbReference>
<dbReference type="AlphaFoldDB" id="A0A8J3CER8"/>
<reference evidence="2" key="2">
    <citation type="submission" date="2020-09" db="EMBL/GenBank/DDBJ databases">
        <authorList>
            <person name="Sun Q."/>
            <person name="Zhou Y."/>
        </authorList>
    </citation>
    <scope>NUCLEOTIDE SEQUENCE</scope>
    <source>
        <strain evidence="2">CGMCC 4.5737</strain>
    </source>
</reference>
<dbReference type="Proteomes" id="UP000637578">
    <property type="component" value="Unassembled WGS sequence"/>
</dbReference>
<gene>
    <name evidence="2" type="ORF">GCM10012275_38560</name>
</gene>
<dbReference type="SUPFAM" id="SSF46785">
    <property type="entry name" value="Winged helix' DNA-binding domain"/>
    <property type="match status" value="1"/>
</dbReference>
<dbReference type="GO" id="GO:0006355">
    <property type="term" value="P:regulation of DNA-templated transcription"/>
    <property type="evidence" value="ECO:0007669"/>
    <property type="project" value="InterPro"/>
</dbReference>
<dbReference type="InterPro" id="IPR036388">
    <property type="entry name" value="WH-like_DNA-bd_sf"/>
</dbReference>
<name>A0A8J3CER8_9PSEU</name>
<comment type="caution">
    <text evidence="2">The sequence shown here is derived from an EMBL/GenBank/DDBJ whole genome shotgun (WGS) entry which is preliminary data.</text>
</comment>
<dbReference type="Gene3D" id="1.10.10.10">
    <property type="entry name" value="Winged helix-like DNA-binding domain superfamily/Winged helix DNA-binding domain"/>
    <property type="match status" value="2"/>
</dbReference>
<sequence length="158" mass="17204">MRPTPLLARTLSRVAQWAIIARRDETGWHPHRVTRTQAAAVRRLVQAGLIEVPSSPADSTEVPYVLTDAGRRALAGDDPAPMISVQQREVLRLLAEGHTQESAARFLGITTRRVEHHVAAVRYMLGARNITHAVHLAHLAGLLAAPESPCHGSEEAQA</sequence>
<dbReference type="SUPFAM" id="SSF46894">
    <property type="entry name" value="C-terminal effector domain of the bipartite response regulators"/>
    <property type="match status" value="1"/>
</dbReference>
<dbReference type="InterPro" id="IPR016032">
    <property type="entry name" value="Sig_transdc_resp-reg_C-effctor"/>
</dbReference>
<dbReference type="Pfam" id="PF00196">
    <property type="entry name" value="GerE"/>
    <property type="match status" value="1"/>
</dbReference>
<dbReference type="EMBL" id="BMMK01000018">
    <property type="protein sequence ID" value="GGM64290.1"/>
    <property type="molecule type" value="Genomic_DNA"/>
</dbReference>
<evidence type="ECO:0000259" key="1">
    <source>
        <dbReference type="PROSITE" id="PS50043"/>
    </source>
</evidence>
<dbReference type="PROSITE" id="PS50043">
    <property type="entry name" value="HTH_LUXR_2"/>
    <property type="match status" value="1"/>
</dbReference>
<proteinExistence type="predicted"/>
<dbReference type="InterPro" id="IPR036390">
    <property type="entry name" value="WH_DNA-bd_sf"/>
</dbReference>
<dbReference type="SMART" id="SM00421">
    <property type="entry name" value="HTH_LUXR"/>
    <property type="match status" value="1"/>
</dbReference>
<evidence type="ECO:0000313" key="3">
    <source>
        <dbReference type="Proteomes" id="UP000637578"/>
    </source>
</evidence>